<proteinExistence type="predicted"/>
<reference evidence="1 2" key="1">
    <citation type="journal article" date="2020" name="Cell">
        <title>Large-Scale Comparative Analyses of Tick Genomes Elucidate Their Genetic Diversity and Vector Capacities.</title>
        <authorList>
            <consortium name="Tick Genome and Microbiome Consortium (TIGMIC)"/>
            <person name="Jia N."/>
            <person name="Wang J."/>
            <person name="Shi W."/>
            <person name="Du L."/>
            <person name="Sun Y."/>
            <person name="Zhan W."/>
            <person name="Jiang J.F."/>
            <person name="Wang Q."/>
            <person name="Zhang B."/>
            <person name="Ji P."/>
            <person name="Bell-Sakyi L."/>
            <person name="Cui X.M."/>
            <person name="Yuan T.T."/>
            <person name="Jiang B.G."/>
            <person name="Yang W.F."/>
            <person name="Lam T.T."/>
            <person name="Chang Q.C."/>
            <person name="Ding S.J."/>
            <person name="Wang X.J."/>
            <person name="Zhu J.G."/>
            <person name="Ruan X.D."/>
            <person name="Zhao L."/>
            <person name="Wei J.T."/>
            <person name="Ye R.Z."/>
            <person name="Que T.C."/>
            <person name="Du C.H."/>
            <person name="Zhou Y.H."/>
            <person name="Cheng J.X."/>
            <person name="Dai P.F."/>
            <person name="Guo W.B."/>
            <person name="Han X.H."/>
            <person name="Huang E.J."/>
            <person name="Li L.F."/>
            <person name="Wei W."/>
            <person name="Gao Y.C."/>
            <person name="Liu J.Z."/>
            <person name="Shao H.Z."/>
            <person name="Wang X."/>
            <person name="Wang C.C."/>
            <person name="Yang T.C."/>
            <person name="Huo Q.B."/>
            <person name="Li W."/>
            <person name="Chen H.Y."/>
            <person name="Chen S.E."/>
            <person name="Zhou L.G."/>
            <person name="Ni X.B."/>
            <person name="Tian J.H."/>
            <person name="Sheng Y."/>
            <person name="Liu T."/>
            <person name="Pan Y.S."/>
            <person name="Xia L.Y."/>
            <person name="Li J."/>
            <person name="Zhao F."/>
            <person name="Cao W.C."/>
        </authorList>
    </citation>
    <scope>NUCLEOTIDE SEQUENCE [LARGE SCALE GENOMIC DNA]</scope>
    <source>
        <strain evidence="1">Iper-2018</strain>
    </source>
</reference>
<dbReference type="EMBL" id="JABSTQ010011378">
    <property type="protein sequence ID" value="KAG0412068.1"/>
    <property type="molecule type" value="Genomic_DNA"/>
</dbReference>
<accession>A0AC60NYB5</accession>
<organism evidence="1 2">
    <name type="scientific">Ixodes persulcatus</name>
    <name type="common">Taiga tick</name>
    <dbReference type="NCBI Taxonomy" id="34615"/>
    <lineage>
        <taxon>Eukaryota</taxon>
        <taxon>Metazoa</taxon>
        <taxon>Ecdysozoa</taxon>
        <taxon>Arthropoda</taxon>
        <taxon>Chelicerata</taxon>
        <taxon>Arachnida</taxon>
        <taxon>Acari</taxon>
        <taxon>Parasitiformes</taxon>
        <taxon>Ixodida</taxon>
        <taxon>Ixodoidea</taxon>
        <taxon>Ixodidae</taxon>
        <taxon>Ixodinae</taxon>
        <taxon>Ixodes</taxon>
    </lineage>
</organism>
<gene>
    <name evidence="1" type="ORF">HPB47_010800</name>
</gene>
<evidence type="ECO:0000313" key="1">
    <source>
        <dbReference type="EMBL" id="KAG0412068.1"/>
    </source>
</evidence>
<protein>
    <submittedName>
        <fullName evidence="1">Uncharacterized protein</fullName>
    </submittedName>
</protein>
<sequence>MNYGTVLFSAWTVYVATASSAVLLLPEGPNLVARDNCSVLLSLDFGFLTVCYYKWDQSDLKHTAIDTTLCTHLILGFSEVADGVLSKGSTDGDTSYQAVASLKEKNPALKVMLSKSSTKLWVSKGMPKSKIVVGVPTYGLSWRLYHKVWHGVSCPTLGKGRGGGYVTYPDVCQFLANGGKRVFDKQCKVPYAFNKKLWISYDDVESLELKAKWIRSENFGGIMTFSLNCDDHKGAHSENAVTFPLHRKIKEVFEMPSLD</sequence>
<dbReference type="Proteomes" id="UP000805193">
    <property type="component" value="Unassembled WGS sequence"/>
</dbReference>
<evidence type="ECO:0000313" key="2">
    <source>
        <dbReference type="Proteomes" id="UP000805193"/>
    </source>
</evidence>
<comment type="caution">
    <text evidence="1">The sequence shown here is derived from an EMBL/GenBank/DDBJ whole genome shotgun (WGS) entry which is preliminary data.</text>
</comment>
<keyword evidence="2" id="KW-1185">Reference proteome</keyword>
<name>A0AC60NYB5_IXOPE</name>